<accession>A0ABY4RI05</accession>
<reference evidence="7" key="1">
    <citation type="submission" date="2018-02" db="EMBL/GenBank/DDBJ databases">
        <authorList>
            <person name="Kim S.-K."/>
            <person name="Jung H.-I."/>
            <person name="Lee S.-W."/>
        </authorList>
    </citation>
    <scope>NUCLEOTIDE SEQUENCE</scope>
    <source>
        <strain evidence="7">SK3146</strain>
    </source>
</reference>
<feature type="domain" description="HTH araC/xylS-type" evidence="5">
    <location>
        <begin position="397"/>
        <end position="497"/>
    </location>
</feature>
<dbReference type="InterPro" id="IPR018060">
    <property type="entry name" value="HTH_AraC"/>
</dbReference>
<dbReference type="Pfam" id="PF17853">
    <property type="entry name" value="GGDEF_2"/>
    <property type="match status" value="1"/>
</dbReference>
<dbReference type="PROSITE" id="PS50110">
    <property type="entry name" value="RESPONSE_REGULATORY"/>
    <property type="match status" value="1"/>
</dbReference>
<dbReference type="PROSITE" id="PS01124">
    <property type="entry name" value="HTH_ARAC_FAMILY_2"/>
    <property type="match status" value="1"/>
</dbReference>
<dbReference type="SMART" id="SM00342">
    <property type="entry name" value="HTH_ARAC"/>
    <property type="match status" value="1"/>
</dbReference>
<dbReference type="SUPFAM" id="SSF52172">
    <property type="entry name" value="CheY-like"/>
    <property type="match status" value="1"/>
</dbReference>
<keyword evidence="4" id="KW-0597">Phosphoprotein</keyword>
<evidence type="ECO:0000259" key="6">
    <source>
        <dbReference type="PROSITE" id="PS50110"/>
    </source>
</evidence>
<dbReference type="InterPro" id="IPR041522">
    <property type="entry name" value="CdaR_GGDEF"/>
</dbReference>
<reference evidence="7" key="2">
    <citation type="journal article" date="2021" name="J Anim Sci Technol">
        <title>Complete genome sequence of Paenibacillus konkukensis sp. nov. SK3146 as a potential probiotic strain.</title>
        <authorList>
            <person name="Jung H.I."/>
            <person name="Park S."/>
            <person name="Niu K.M."/>
            <person name="Lee S.W."/>
            <person name="Kothari D."/>
            <person name="Yi K.J."/>
            <person name="Kim S.K."/>
        </authorList>
    </citation>
    <scope>NUCLEOTIDE SEQUENCE</scope>
    <source>
        <strain evidence="7">SK3146</strain>
    </source>
</reference>
<feature type="domain" description="Response regulatory" evidence="6">
    <location>
        <begin position="2"/>
        <end position="118"/>
    </location>
</feature>
<dbReference type="SMART" id="SM00448">
    <property type="entry name" value="REC"/>
    <property type="match status" value="1"/>
</dbReference>
<dbReference type="InterPro" id="IPR001789">
    <property type="entry name" value="Sig_transdc_resp-reg_receiver"/>
</dbReference>
<evidence type="ECO:0000256" key="3">
    <source>
        <dbReference type="ARBA" id="ARBA00023163"/>
    </source>
</evidence>
<protein>
    <submittedName>
        <fullName evidence="7">Response regulatory protein</fullName>
    </submittedName>
</protein>
<dbReference type="Gene3D" id="1.10.10.60">
    <property type="entry name" value="Homeodomain-like"/>
    <property type="match status" value="2"/>
</dbReference>
<dbReference type="RefSeq" id="WP_249863656.1">
    <property type="nucleotide sequence ID" value="NZ_CP027059.1"/>
</dbReference>
<evidence type="ECO:0000259" key="5">
    <source>
        <dbReference type="PROSITE" id="PS01124"/>
    </source>
</evidence>
<dbReference type="PROSITE" id="PS00041">
    <property type="entry name" value="HTH_ARAC_FAMILY_1"/>
    <property type="match status" value="1"/>
</dbReference>
<name>A0ABY4RI05_9BACL</name>
<dbReference type="PANTHER" id="PTHR43280">
    <property type="entry name" value="ARAC-FAMILY TRANSCRIPTIONAL REGULATOR"/>
    <property type="match status" value="1"/>
</dbReference>
<sequence length="500" mass="56710">MRILVVDDEYYARKALLQTIRDWDPEAALDEAEDGEEALGKLRAQPYELLFSDIRMPKLDGLQLAAAVHSEFPSVFNVIISGYDDFQYAQKAIVYQVKDYLLKPADKTAIWSILEKTRACTEQAEQEAIRQRLGDLLYTENADGIHAADLPPLACYRTVIAQADDLQEARLVRFLQEIFGAKAAPVYAFRDRRYPDRIVAVWAGETPSADASPGWPAKCQAAFRKLAGEIGGPVFIGISAAHSAPEELCASYREAKSAVLYKFFGEDGRGIFIFEEVSRNKRYNYELLDELLPPLYNKLIRGQQDEAAAIVDRLLSAAIESGMSVHALASTCSKIIAAFNSVIEHINENHSESVPYLEPADLHQFRDARELRTYFDRKLVLLGERIASLRKKEDVVELIKDYVERNYRYNIMLDDMAKNMFYTDASYLSRLFKKKNGTSFSQFLLSVRMRNAKKLLETSTALTVAEVANAVGFNDYSYFIQMYKKFYGETPGQSKKREQS</sequence>
<dbReference type="InterPro" id="IPR011006">
    <property type="entry name" value="CheY-like_superfamily"/>
</dbReference>
<dbReference type="InterPro" id="IPR009057">
    <property type="entry name" value="Homeodomain-like_sf"/>
</dbReference>
<dbReference type="InterPro" id="IPR018062">
    <property type="entry name" value="HTH_AraC-typ_CS"/>
</dbReference>
<dbReference type="SUPFAM" id="SSF46689">
    <property type="entry name" value="Homeodomain-like"/>
    <property type="match status" value="2"/>
</dbReference>
<keyword evidence="3" id="KW-0804">Transcription</keyword>
<dbReference type="Pfam" id="PF00072">
    <property type="entry name" value="Response_reg"/>
    <property type="match status" value="1"/>
</dbReference>
<dbReference type="InterPro" id="IPR020449">
    <property type="entry name" value="Tscrpt_reg_AraC-type_HTH"/>
</dbReference>
<gene>
    <name evidence="7" type="ORF">SK3146_00571</name>
</gene>
<keyword evidence="1" id="KW-0805">Transcription regulation</keyword>
<proteinExistence type="predicted"/>
<dbReference type="Gene3D" id="3.40.50.2300">
    <property type="match status" value="1"/>
</dbReference>
<evidence type="ECO:0000256" key="4">
    <source>
        <dbReference type="PROSITE-ProRule" id="PRU00169"/>
    </source>
</evidence>
<dbReference type="PANTHER" id="PTHR43280:SF34">
    <property type="entry name" value="ARAC-FAMILY TRANSCRIPTIONAL REGULATOR"/>
    <property type="match status" value="1"/>
</dbReference>
<dbReference type="Proteomes" id="UP001057134">
    <property type="component" value="Chromosome"/>
</dbReference>
<evidence type="ECO:0000256" key="2">
    <source>
        <dbReference type="ARBA" id="ARBA00023125"/>
    </source>
</evidence>
<dbReference type="Pfam" id="PF12833">
    <property type="entry name" value="HTH_18"/>
    <property type="match status" value="1"/>
</dbReference>
<keyword evidence="2" id="KW-0238">DNA-binding</keyword>
<evidence type="ECO:0000313" key="7">
    <source>
        <dbReference type="EMBL" id="UQZ81415.1"/>
    </source>
</evidence>
<organism evidence="7 8">
    <name type="scientific">Paenibacillus konkukensis</name>
    <dbReference type="NCBI Taxonomy" id="2020716"/>
    <lineage>
        <taxon>Bacteria</taxon>
        <taxon>Bacillati</taxon>
        <taxon>Bacillota</taxon>
        <taxon>Bacilli</taxon>
        <taxon>Bacillales</taxon>
        <taxon>Paenibacillaceae</taxon>
        <taxon>Paenibacillus</taxon>
    </lineage>
</organism>
<evidence type="ECO:0000313" key="8">
    <source>
        <dbReference type="Proteomes" id="UP001057134"/>
    </source>
</evidence>
<keyword evidence="8" id="KW-1185">Reference proteome</keyword>
<feature type="modified residue" description="4-aspartylphosphate" evidence="4">
    <location>
        <position position="53"/>
    </location>
</feature>
<dbReference type="EMBL" id="CP027059">
    <property type="protein sequence ID" value="UQZ81415.1"/>
    <property type="molecule type" value="Genomic_DNA"/>
</dbReference>
<dbReference type="PRINTS" id="PR00032">
    <property type="entry name" value="HTHARAC"/>
</dbReference>
<dbReference type="CDD" id="cd17536">
    <property type="entry name" value="REC_YesN-like"/>
    <property type="match status" value="1"/>
</dbReference>
<evidence type="ECO:0000256" key="1">
    <source>
        <dbReference type="ARBA" id="ARBA00023015"/>
    </source>
</evidence>